<sequence length="323" mass="36728">METYEIEPYPTGWYLVAFADEVERAAVHRVHYFGQDIVLVRGASGAVRATEPYCPHQGAHLGVGGRVDGEDLVCPFHGWRWGPDGTNIHIPYAPKDPDARLRSWPTREVDGKVFVWYHAHGGEPDWEPTPVPEFDSPDYPPTWRSDPVEVRVALQDVMENGVDAAHFVSVHRAYGMPTVNVLVNDGPHFVADMPDQKLRSERGPFDASVSSEFWGLGIDIARMRSDFLSIIYQMLQTPIDEERISVRFHVTVRRLSSADPAAESPEWVARIGEGLVEEFRNDKLIWDNKIYQPRPRLAANESPVHEFRRWARQFYPSVTLAAM</sequence>
<evidence type="ECO:0000256" key="8">
    <source>
        <dbReference type="ARBA" id="ARBA00022989"/>
    </source>
</evidence>
<evidence type="ECO:0000256" key="6">
    <source>
        <dbReference type="ARBA" id="ARBA00022723"/>
    </source>
</evidence>
<evidence type="ECO:0000256" key="11">
    <source>
        <dbReference type="ARBA" id="ARBA00023014"/>
    </source>
</evidence>
<evidence type="ECO:0000256" key="10">
    <source>
        <dbReference type="ARBA" id="ARBA00023004"/>
    </source>
</evidence>
<evidence type="ECO:0000256" key="17">
    <source>
        <dbReference type="ARBA" id="ARBA00030944"/>
    </source>
</evidence>
<evidence type="ECO:0000256" key="3">
    <source>
        <dbReference type="ARBA" id="ARBA00004972"/>
    </source>
</evidence>
<reference evidence="22 23" key="1">
    <citation type="submission" date="2016-12" db="EMBL/GenBank/DDBJ databases">
        <title>The draft genome sequence of Actinophytocola xinjiangensis.</title>
        <authorList>
            <person name="Wang W."/>
            <person name="Yuan L."/>
        </authorList>
    </citation>
    <scope>NUCLEOTIDE SEQUENCE [LARGE SCALE GENOMIC DNA]</scope>
    <source>
        <strain evidence="22 23">CGMCC 4.4663</strain>
    </source>
</reference>
<comment type="pathway">
    <text evidence="3">Hormone biosynthesis.</text>
</comment>
<keyword evidence="23" id="KW-1185">Reference proteome</keyword>
<keyword evidence="11" id="KW-0411">Iron-sulfur</keyword>
<evidence type="ECO:0000256" key="20">
    <source>
        <dbReference type="ARBA" id="ARBA00049548"/>
    </source>
</evidence>
<dbReference type="InterPro" id="IPR017941">
    <property type="entry name" value="Rieske_2Fe-2S"/>
</dbReference>
<evidence type="ECO:0000256" key="1">
    <source>
        <dbReference type="ARBA" id="ARBA00001962"/>
    </source>
</evidence>
<comment type="cofactor">
    <cofactor evidence="1">
        <name>Fe cation</name>
        <dbReference type="ChEBI" id="CHEBI:24875"/>
    </cofactor>
</comment>
<evidence type="ECO:0000313" key="22">
    <source>
        <dbReference type="EMBL" id="OLF06686.1"/>
    </source>
</evidence>
<keyword evidence="7" id="KW-0442">Lipid degradation</keyword>
<keyword evidence="4" id="KW-0812">Transmembrane</keyword>
<feature type="domain" description="Rieske" evidence="21">
    <location>
        <begin position="13"/>
        <end position="115"/>
    </location>
</feature>
<dbReference type="Gene3D" id="3.90.380.10">
    <property type="entry name" value="Naphthalene 1,2-dioxygenase Alpha Subunit, Chain A, domain 1"/>
    <property type="match status" value="1"/>
</dbReference>
<keyword evidence="6" id="KW-0479">Metal-binding</keyword>
<dbReference type="GO" id="GO:0170056">
    <property type="term" value="F:cholesterol 7-desaturase [NAD(P)H] activity"/>
    <property type="evidence" value="ECO:0007669"/>
    <property type="project" value="UniProtKB-EC"/>
</dbReference>
<evidence type="ECO:0000256" key="14">
    <source>
        <dbReference type="ARBA" id="ARBA00025712"/>
    </source>
</evidence>
<dbReference type="EC" id="1.14.19.21" evidence="16"/>
<dbReference type="GO" id="GO:0016020">
    <property type="term" value="C:membrane"/>
    <property type="evidence" value="ECO:0007669"/>
    <property type="project" value="UniProtKB-SubCell"/>
</dbReference>
<evidence type="ECO:0000256" key="4">
    <source>
        <dbReference type="ARBA" id="ARBA00022692"/>
    </source>
</evidence>
<dbReference type="AlphaFoldDB" id="A0A7Z0WH90"/>
<evidence type="ECO:0000256" key="9">
    <source>
        <dbReference type="ARBA" id="ARBA00023002"/>
    </source>
</evidence>
<keyword evidence="5" id="KW-0001">2Fe-2S</keyword>
<evidence type="ECO:0000256" key="5">
    <source>
        <dbReference type="ARBA" id="ARBA00022714"/>
    </source>
</evidence>
<comment type="subunit">
    <text evidence="18">Homotrimer. The two-component system 3-ketosteroid-9-alpha-monooxygenase is composed of an oxygenase component KshA and a reductase component KshB.</text>
</comment>
<gene>
    <name evidence="22" type="ORF">BLA60_30975</name>
</gene>
<keyword evidence="13" id="KW-0443">Lipid metabolism</keyword>
<name>A0A7Z0WH90_9PSEU</name>
<dbReference type="InterPro" id="IPR036922">
    <property type="entry name" value="Rieske_2Fe-2S_sf"/>
</dbReference>
<comment type="caution">
    <text evidence="22">The sequence shown here is derived from an EMBL/GenBank/DDBJ whole genome shotgun (WGS) entry which is preliminary data.</text>
</comment>
<dbReference type="GO" id="GO:0004497">
    <property type="term" value="F:monooxygenase activity"/>
    <property type="evidence" value="ECO:0007669"/>
    <property type="project" value="UniProtKB-ARBA"/>
</dbReference>
<dbReference type="GO" id="GO:0016042">
    <property type="term" value="P:lipid catabolic process"/>
    <property type="evidence" value="ECO:0007669"/>
    <property type="project" value="UniProtKB-KW"/>
</dbReference>
<comment type="subcellular location">
    <subcellularLocation>
        <location evidence="2">Membrane</location>
    </subcellularLocation>
</comment>
<dbReference type="Pfam" id="PF19298">
    <property type="entry name" value="KshA_C"/>
    <property type="match status" value="1"/>
</dbReference>
<dbReference type="PANTHER" id="PTHR21266:SF32">
    <property type="entry name" value="CHOLESTEROL 7-DESATURASE NVD"/>
    <property type="match status" value="1"/>
</dbReference>
<protein>
    <recommendedName>
        <fullName evidence="16">cholesterol 7-desaturase</fullName>
        <ecNumber evidence="16">1.14.19.21</ecNumber>
    </recommendedName>
    <alternativeName>
        <fullName evidence="17">Rieske-type oxygenase</fullName>
    </alternativeName>
</protein>
<evidence type="ECO:0000259" key="21">
    <source>
        <dbReference type="PROSITE" id="PS51296"/>
    </source>
</evidence>
<evidence type="ECO:0000256" key="7">
    <source>
        <dbReference type="ARBA" id="ARBA00022963"/>
    </source>
</evidence>
<keyword evidence="8" id="KW-1133">Transmembrane helix</keyword>
<organism evidence="22 23">
    <name type="scientific">Actinophytocola xinjiangensis</name>
    <dbReference type="NCBI Taxonomy" id="485602"/>
    <lineage>
        <taxon>Bacteria</taxon>
        <taxon>Bacillati</taxon>
        <taxon>Actinomycetota</taxon>
        <taxon>Actinomycetes</taxon>
        <taxon>Pseudonocardiales</taxon>
        <taxon>Pseudonocardiaceae</taxon>
    </lineage>
</organism>
<dbReference type="PROSITE" id="PS51296">
    <property type="entry name" value="RIESKE"/>
    <property type="match status" value="1"/>
</dbReference>
<keyword evidence="9" id="KW-0560">Oxidoreductase</keyword>
<comment type="catalytic activity">
    <reaction evidence="20">
        <text>cholesterol + NADPH + O2 + H(+) = 7-dehydrocholesterol + NADP(+) + 2 H2O</text>
        <dbReference type="Rhea" id="RHEA:45024"/>
        <dbReference type="ChEBI" id="CHEBI:15377"/>
        <dbReference type="ChEBI" id="CHEBI:15378"/>
        <dbReference type="ChEBI" id="CHEBI:15379"/>
        <dbReference type="ChEBI" id="CHEBI:16113"/>
        <dbReference type="ChEBI" id="CHEBI:17759"/>
        <dbReference type="ChEBI" id="CHEBI:57783"/>
        <dbReference type="ChEBI" id="CHEBI:58349"/>
        <dbReference type="EC" id="1.14.19.21"/>
    </reaction>
    <physiologicalReaction direction="left-to-right" evidence="20">
        <dbReference type="Rhea" id="RHEA:45025"/>
    </physiologicalReaction>
</comment>
<evidence type="ECO:0000256" key="16">
    <source>
        <dbReference type="ARBA" id="ARBA00026095"/>
    </source>
</evidence>
<dbReference type="PANTHER" id="PTHR21266">
    <property type="entry name" value="IRON-SULFUR DOMAIN CONTAINING PROTEIN"/>
    <property type="match status" value="1"/>
</dbReference>
<evidence type="ECO:0000313" key="23">
    <source>
        <dbReference type="Proteomes" id="UP000185696"/>
    </source>
</evidence>
<comment type="catalytic activity">
    <reaction evidence="19">
        <text>cholesterol + NADH + O2 + H(+) = 7-dehydrocholesterol + NAD(+) + 2 H2O</text>
        <dbReference type="Rhea" id="RHEA:51644"/>
        <dbReference type="ChEBI" id="CHEBI:15377"/>
        <dbReference type="ChEBI" id="CHEBI:15378"/>
        <dbReference type="ChEBI" id="CHEBI:15379"/>
        <dbReference type="ChEBI" id="CHEBI:16113"/>
        <dbReference type="ChEBI" id="CHEBI:17759"/>
        <dbReference type="ChEBI" id="CHEBI:57540"/>
        <dbReference type="ChEBI" id="CHEBI:57945"/>
        <dbReference type="EC" id="1.14.19.21"/>
    </reaction>
    <physiologicalReaction direction="left-to-right" evidence="19">
        <dbReference type="Rhea" id="RHEA:51645"/>
    </physiologicalReaction>
</comment>
<dbReference type="RefSeq" id="WP_075136567.1">
    <property type="nucleotide sequence ID" value="NZ_MSIF01000020.1"/>
</dbReference>
<dbReference type="SUPFAM" id="SSF55961">
    <property type="entry name" value="Bet v1-like"/>
    <property type="match status" value="1"/>
</dbReference>
<evidence type="ECO:0000256" key="2">
    <source>
        <dbReference type="ARBA" id="ARBA00004370"/>
    </source>
</evidence>
<dbReference type="InterPro" id="IPR045605">
    <property type="entry name" value="KshA-like_C"/>
</dbReference>
<evidence type="ECO:0000256" key="15">
    <source>
        <dbReference type="ARBA" id="ARBA00025729"/>
    </source>
</evidence>
<proteinExistence type="inferred from homology"/>
<comment type="similarity">
    <text evidence="15">Belongs to the cholesterol 7-desaturase family.</text>
</comment>
<dbReference type="Proteomes" id="UP000185696">
    <property type="component" value="Unassembled WGS sequence"/>
</dbReference>
<keyword evidence="12" id="KW-0472">Membrane</keyword>
<dbReference type="GO" id="GO:0051537">
    <property type="term" value="F:2 iron, 2 sulfur cluster binding"/>
    <property type="evidence" value="ECO:0007669"/>
    <property type="project" value="UniProtKB-KW"/>
</dbReference>
<dbReference type="SUPFAM" id="SSF50022">
    <property type="entry name" value="ISP domain"/>
    <property type="match status" value="1"/>
</dbReference>
<dbReference type="GO" id="GO:0005737">
    <property type="term" value="C:cytoplasm"/>
    <property type="evidence" value="ECO:0007669"/>
    <property type="project" value="TreeGrafter"/>
</dbReference>
<dbReference type="GO" id="GO:0046872">
    <property type="term" value="F:metal ion binding"/>
    <property type="evidence" value="ECO:0007669"/>
    <property type="project" value="UniProtKB-KW"/>
</dbReference>
<dbReference type="Gene3D" id="2.102.10.10">
    <property type="entry name" value="Rieske [2Fe-2S] iron-sulphur domain"/>
    <property type="match status" value="1"/>
</dbReference>
<evidence type="ECO:0000256" key="18">
    <source>
        <dbReference type="ARBA" id="ARBA00046982"/>
    </source>
</evidence>
<dbReference type="InterPro" id="IPR050584">
    <property type="entry name" value="Cholesterol_7-desaturase"/>
</dbReference>
<keyword evidence="13" id="KW-0753">Steroid metabolism</keyword>
<dbReference type="Pfam" id="PF00355">
    <property type="entry name" value="Rieske"/>
    <property type="match status" value="1"/>
</dbReference>
<evidence type="ECO:0000256" key="13">
    <source>
        <dbReference type="ARBA" id="ARBA00023221"/>
    </source>
</evidence>
<dbReference type="CDD" id="cd03469">
    <property type="entry name" value="Rieske_RO_Alpha_N"/>
    <property type="match status" value="1"/>
</dbReference>
<keyword evidence="10" id="KW-0408">Iron</keyword>
<evidence type="ECO:0000256" key="19">
    <source>
        <dbReference type="ARBA" id="ARBA00047853"/>
    </source>
</evidence>
<evidence type="ECO:0000256" key="12">
    <source>
        <dbReference type="ARBA" id="ARBA00023136"/>
    </source>
</evidence>
<dbReference type="EMBL" id="MSIF01000020">
    <property type="protein sequence ID" value="OLF06686.1"/>
    <property type="molecule type" value="Genomic_DNA"/>
</dbReference>
<dbReference type="GO" id="GO:0008203">
    <property type="term" value="P:cholesterol metabolic process"/>
    <property type="evidence" value="ECO:0007669"/>
    <property type="project" value="InterPro"/>
</dbReference>
<comment type="pathway">
    <text evidence="14">Steroid hormone biosynthesis; dafachronic acid biosynthesis.</text>
</comment>
<accession>A0A7Z0WH90</accession>